<comment type="caution">
    <text evidence="1">The sequence shown here is derived from an EMBL/GenBank/DDBJ whole genome shotgun (WGS) entry which is preliminary data.</text>
</comment>
<protein>
    <recommendedName>
        <fullName evidence="3">Glycoside hydrolase</fullName>
    </recommendedName>
</protein>
<dbReference type="RefSeq" id="WP_110307611.1">
    <property type="nucleotide sequence ID" value="NZ_QJHK01000015.1"/>
</dbReference>
<dbReference type="OrthoDB" id="5936802at2"/>
<evidence type="ECO:0000313" key="1">
    <source>
        <dbReference type="EMBL" id="PXY39745.1"/>
    </source>
</evidence>
<reference evidence="1 2" key="1">
    <citation type="submission" date="2018-05" db="EMBL/GenBank/DDBJ databases">
        <title>Flavobacterium sp. strain IMCC34759, incomplete genome.</title>
        <authorList>
            <person name="Joung Y."/>
            <person name="Cho J."/>
        </authorList>
    </citation>
    <scope>NUCLEOTIDE SEQUENCE [LARGE SCALE GENOMIC DNA]</scope>
    <source>
        <strain evidence="1 2">IMCC34759</strain>
    </source>
</reference>
<accession>A0A2V4BL81</accession>
<sequence length="281" mass="32286">MRKLNNISTVLFHFKRTLWKQVLLFICFFSLSNSSFSQNLVLNEKEYFETPGLNVWVFNNEYNGMFFDEKTAGIEFIHHGVRTVTGGAIRLQNTPEQWDLIPKMTSRKVDKAKNTIEVTLRYEEFNFDSKIIVTPKEKGFVINILLDKPVPKELEGRAGFNMEFIPASYFESNYLVDGKAETFPRYPASNTEIRALAEKIPQFAGHTTFDDRGRNEFIATLPLETGKNFIFAPENPERTVKIQSEDQDVLLFDGRNLGQNGWFIARSILLSGLLCTCAEVR</sequence>
<gene>
    <name evidence="1" type="ORF">DMB65_15850</name>
</gene>
<dbReference type="AlphaFoldDB" id="A0A2V4BL81"/>
<organism evidence="1 2">
    <name type="scientific">Flavobacterium cheongpyeongense</name>
    <dbReference type="NCBI Taxonomy" id="2212651"/>
    <lineage>
        <taxon>Bacteria</taxon>
        <taxon>Pseudomonadati</taxon>
        <taxon>Bacteroidota</taxon>
        <taxon>Flavobacteriia</taxon>
        <taxon>Flavobacteriales</taxon>
        <taxon>Flavobacteriaceae</taxon>
        <taxon>Flavobacterium</taxon>
    </lineage>
</organism>
<proteinExistence type="predicted"/>
<evidence type="ECO:0000313" key="2">
    <source>
        <dbReference type="Proteomes" id="UP000247903"/>
    </source>
</evidence>
<keyword evidence="2" id="KW-1185">Reference proteome</keyword>
<evidence type="ECO:0008006" key="3">
    <source>
        <dbReference type="Google" id="ProtNLM"/>
    </source>
</evidence>
<dbReference type="EMBL" id="QJHK01000015">
    <property type="protein sequence ID" value="PXY39745.1"/>
    <property type="molecule type" value="Genomic_DNA"/>
</dbReference>
<dbReference type="Proteomes" id="UP000247903">
    <property type="component" value="Unassembled WGS sequence"/>
</dbReference>
<name>A0A2V4BL81_9FLAO</name>